<dbReference type="OrthoDB" id="5575144at2759"/>
<dbReference type="GO" id="GO:0008270">
    <property type="term" value="F:zinc ion binding"/>
    <property type="evidence" value="ECO:0007669"/>
    <property type="project" value="InterPro"/>
</dbReference>
<organism evidence="9 10">
    <name type="scientific">Baudoinia panamericana (strain UAMH 10762)</name>
    <name type="common">Angels' share fungus</name>
    <name type="synonym">Baudoinia compniacensis (strain UAMH 10762)</name>
    <dbReference type="NCBI Taxonomy" id="717646"/>
    <lineage>
        <taxon>Eukaryota</taxon>
        <taxon>Fungi</taxon>
        <taxon>Dikarya</taxon>
        <taxon>Ascomycota</taxon>
        <taxon>Pezizomycotina</taxon>
        <taxon>Dothideomycetes</taxon>
        <taxon>Dothideomycetidae</taxon>
        <taxon>Mycosphaerellales</taxon>
        <taxon>Teratosphaeriaceae</taxon>
        <taxon>Baudoinia</taxon>
    </lineage>
</organism>
<proteinExistence type="predicted"/>
<dbReference type="AlphaFoldDB" id="M2M575"/>
<dbReference type="Proteomes" id="UP000011761">
    <property type="component" value="Unassembled WGS sequence"/>
</dbReference>
<dbReference type="STRING" id="717646.M2M575"/>
<dbReference type="GO" id="GO:0003677">
    <property type="term" value="F:DNA binding"/>
    <property type="evidence" value="ECO:0007669"/>
    <property type="project" value="UniProtKB-KW"/>
</dbReference>
<keyword evidence="5" id="KW-0804">Transcription</keyword>
<evidence type="ECO:0000256" key="2">
    <source>
        <dbReference type="ARBA" id="ARBA00022833"/>
    </source>
</evidence>
<feature type="compositionally biased region" description="Polar residues" evidence="7">
    <location>
        <begin position="49"/>
        <end position="66"/>
    </location>
</feature>
<feature type="compositionally biased region" description="Polar residues" evidence="7">
    <location>
        <begin position="195"/>
        <end position="207"/>
    </location>
</feature>
<evidence type="ECO:0000259" key="8">
    <source>
        <dbReference type="PROSITE" id="PS50048"/>
    </source>
</evidence>
<dbReference type="EMBL" id="KB445563">
    <property type="protein sequence ID" value="EMC91776.1"/>
    <property type="molecule type" value="Genomic_DNA"/>
</dbReference>
<dbReference type="PROSITE" id="PS00463">
    <property type="entry name" value="ZN2_CY6_FUNGAL_1"/>
    <property type="match status" value="1"/>
</dbReference>
<gene>
    <name evidence="9" type="ORF">BAUCODRAFT_152155</name>
</gene>
<dbReference type="PROSITE" id="PS50048">
    <property type="entry name" value="ZN2_CY6_FUNGAL_2"/>
    <property type="match status" value="1"/>
</dbReference>
<dbReference type="PANTHER" id="PTHR47659:SF4">
    <property type="entry name" value="ZN(II)2CYS6 TRANSCRIPTION FACTOR (EUROFUNG)"/>
    <property type="match status" value="1"/>
</dbReference>
<dbReference type="OMA" id="VENQPMT"/>
<dbReference type="InterPro" id="IPR036864">
    <property type="entry name" value="Zn2-C6_fun-type_DNA-bd_sf"/>
</dbReference>
<evidence type="ECO:0000256" key="4">
    <source>
        <dbReference type="ARBA" id="ARBA00023125"/>
    </source>
</evidence>
<feature type="region of interest" description="Disordered" evidence="7">
    <location>
        <begin position="1"/>
        <end position="66"/>
    </location>
</feature>
<keyword evidence="3" id="KW-0805">Transcription regulation</keyword>
<dbReference type="eggNOG" id="ENOG502S5NV">
    <property type="taxonomic scope" value="Eukaryota"/>
</dbReference>
<dbReference type="InterPro" id="IPR001138">
    <property type="entry name" value="Zn2Cys6_DnaBD"/>
</dbReference>
<keyword evidence="2" id="KW-0862">Zinc</keyword>
<dbReference type="RefSeq" id="XP_007681217.1">
    <property type="nucleotide sequence ID" value="XM_007683027.1"/>
</dbReference>
<sequence>MSSPPSPPRALAPEGILTSSTTTSGAPAPRLALSLDTNPAPVPAGSVPATGSGSDTSPAHGTSLSASSDLRLTGLSVATTLSLPGAPATAAESPVRSGRRSKTHVASACINCKRAHLSCDVQRPCARCVASGKQDTCIDVQHKKRGRPRLREEGELRVQQPGPVRTAEPVIAGPATSAARPTAETRHRRGESFRSLRSQASDESTGYAATTPRQFLSTALPPPFAAQPLAPTPARPAFEIATALLNTDMVIIRANIQFEQILFGGQPVRGRHISDIATPADAESFLTIRNRLRAERESREPTFMPPILRPGQDPLVGIPETDADRYTQGLSDRTYIWTYAQPAGRFETFPVRVRQAKASTYFVVVTLPSFRPVEPRTSPMYPMHAPPLLFGPPLQTHSALPPRQSGSLSAPPFTPLPFASPTAMTQPQGDPIQALSSRTYPPPQPFLPYQAQQQPQPMFYSTAPLTPRLPVAEPPTEPTAFTPRSLPIESLRVMEAPPLNLPPIGARPVTAGPSASQEMKGLSEEEDGGPNLRSPRKRRRVGIRDVLQR</sequence>
<dbReference type="CDD" id="cd00067">
    <property type="entry name" value="GAL4"/>
    <property type="match status" value="1"/>
</dbReference>
<evidence type="ECO:0000256" key="5">
    <source>
        <dbReference type="ARBA" id="ARBA00023163"/>
    </source>
</evidence>
<evidence type="ECO:0000256" key="3">
    <source>
        <dbReference type="ARBA" id="ARBA00023015"/>
    </source>
</evidence>
<dbReference type="HOGENOM" id="CLU_439418_0_0_1"/>
<protein>
    <recommendedName>
        <fullName evidence="8">Zn(2)-C6 fungal-type domain-containing protein</fullName>
    </recommendedName>
</protein>
<evidence type="ECO:0000256" key="7">
    <source>
        <dbReference type="SAM" id="MobiDB-lite"/>
    </source>
</evidence>
<dbReference type="PANTHER" id="PTHR47659">
    <property type="entry name" value="ZN(II)2CYS6 TRANSCRIPTION FACTOR (EUROFUNG)-RELATED"/>
    <property type="match status" value="1"/>
</dbReference>
<keyword evidence="10" id="KW-1185">Reference proteome</keyword>
<evidence type="ECO:0000256" key="6">
    <source>
        <dbReference type="ARBA" id="ARBA00023242"/>
    </source>
</evidence>
<dbReference type="GeneID" id="19109197"/>
<feature type="region of interest" description="Disordered" evidence="7">
    <location>
        <begin position="175"/>
        <end position="207"/>
    </location>
</feature>
<dbReference type="InterPro" id="IPR050335">
    <property type="entry name" value="ERT1_acuK_gluconeogen_tf"/>
</dbReference>
<dbReference type="SMART" id="SM00066">
    <property type="entry name" value="GAL4"/>
    <property type="match status" value="1"/>
</dbReference>
<dbReference type="SUPFAM" id="SSF57701">
    <property type="entry name" value="Zn2/Cys6 DNA-binding domain"/>
    <property type="match status" value="1"/>
</dbReference>
<keyword evidence="6" id="KW-0539">Nucleus</keyword>
<name>M2M575_BAUPA</name>
<reference evidence="9 10" key="1">
    <citation type="journal article" date="2012" name="PLoS Pathog.">
        <title>Diverse lifestyles and strategies of plant pathogenesis encoded in the genomes of eighteen Dothideomycetes fungi.</title>
        <authorList>
            <person name="Ohm R.A."/>
            <person name="Feau N."/>
            <person name="Henrissat B."/>
            <person name="Schoch C.L."/>
            <person name="Horwitz B.A."/>
            <person name="Barry K.W."/>
            <person name="Condon B.J."/>
            <person name="Copeland A.C."/>
            <person name="Dhillon B."/>
            <person name="Glaser F."/>
            <person name="Hesse C.N."/>
            <person name="Kosti I."/>
            <person name="LaButti K."/>
            <person name="Lindquist E.A."/>
            <person name="Lucas S."/>
            <person name="Salamov A.A."/>
            <person name="Bradshaw R.E."/>
            <person name="Ciuffetti L."/>
            <person name="Hamelin R.C."/>
            <person name="Kema G.H.J."/>
            <person name="Lawrence C."/>
            <person name="Scott J.A."/>
            <person name="Spatafora J.W."/>
            <person name="Turgeon B.G."/>
            <person name="de Wit P.J.G.M."/>
            <person name="Zhong S."/>
            <person name="Goodwin S.B."/>
            <person name="Grigoriev I.V."/>
        </authorList>
    </citation>
    <scope>NUCLEOTIDE SEQUENCE [LARGE SCALE GENOMIC DNA]</scope>
    <source>
        <strain evidence="9 10">UAMH 10762</strain>
    </source>
</reference>
<accession>M2M575</accession>
<feature type="compositionally biased region" description="Pro residues" evidence="7">
    <location>
        <begin position="1"/>
        <end position="10"/>
    </location>
</feature>
<evidence type="ECO:0000313" key="10">
    <source>
        <dbReference type="Proteomes" id="UP000011761"/>
    </source>
</evidence>
<evidence type="ECO:0000313" key="9">
    <source>
        <dbReference type="EMBL" id="EMC91776.1"/>
    </source>
</evidence>
<dbReference type="Pfam" id="PF00172">
    <property type="entry name" value="Zn_clus"/>
    <property type="match status" value="1"/>
</dbReference>
<dbReference type="GO" id="GO:0000981">
    <property type="term" value="F:DNA-binding transcription factor activity, RNA polymerase II-specific"/>
    <property type="evidence" value="ECO:0007669"/>
    <property type="project" value="InterPro"/>
</dbReference>
<keyword evidence="1" id="KW-0479">Metal-binding</keyword>
<dbReference type="KEGG" id="bcom:BAUCODRAFT_152155"/>
<feature type="region of interest" description="Disordered" evidence="7">
    <location>
        <begin position="502"/>
        <end position="549"/>
    </location>
</feature>
<evidence type="ECO:0000256" key="1">
    <source>
        <dbReference type="ARBA" id="ARBA00022723"/>
    </source>
</evidence>
<dbReference type="Gene3D" id="4.10.240.10">
    <property type="entry name" value="Zn(2)-C6 fungal-type DNA-binding domain"/>
    <property type="match status" value="1"/>
</dbReference>
<keyword evidence="4" id="KW-0238">DNA-binding</keyword>
<feature type="domain" description="Zn(2)-C6 fungal-type" evidence="8">
    <location>
        <begin position="108"/>
        <end position="137"/>
    </location>
</feature>